<dbReference type="AlphaFoldDB" id="A0A5P1EPF9"/>
<feature type="region of interest" description="Disordered" evidence="1">
    <location>
        <begin position="66"/>
        <end position="102"/>
    </location>
</feature>
<sequence>MWVVIAWTLEVRWWDLDWAQWRRGDDEVRVEDYCKLKEEEEEYDGGLLVLIIDPLFALEKLSEFQEQWREPNTPPPRSLTNSDLSRPWTPSLTATSKIDGPNLLSSSTEIPCSLAPVIMESTIGGGEGGGAGGCRRFERGMSFVIGNQR</sequence>
<evidence type="ECO:0000256" key="1">
    <source>
        <dbReference type="SAM" id="MobiDB-lite"/>
    </source>
</evidence>
<evidence type="ECO:0000313" key="3">
    <source>
        <dbReference type="Proteomes" id="UP000243459"/>
    </source>
</evidence>
<feature type="compositionally biased region" description="Polar residues" evidence="1">
    <location>
        <begin position="78"/>
        <end position="96"/>
    </location>
</feature>
<organism evidence="2 3">
    <name type="scientific">Asparagus officinalis</name>
    <name type="common">Garden asparagus</name>
    <dbReference type="NCBI Taxonomy" id="4686"/>
    <lineage>
        <taxon>Eukaryota</taxon>
        <taxon>Viridiplantae</taxon>
        <taxon>Streptophyta</taxon>
        <taxon>Embryophyta</taxon>
        <taxon>Tracheophyta</taxon>
        <taxon>Spermatophyta</taxon>
        <taxon>Magnoliopsida</taxon>
        <taxon>Liliopsida</taxon>
        <taxon>Asparagales</taxon>
        <taxon>Asparagaceae</taxon>
        <taxon>Asparagoideae</taxon>
        <taxon>Asparagus</taxon>
    </lineage>
</organism>
<gene>
    <name evidence="2" type="ORF">A4U43_C05F4840</name>
</gene>
<accession>A0A5P1EPF9</accession>
<dbReference type="EMBL" id="CM007385">
    <property type="protein sequence ID" value="ONK67888.1"/>
    <property type="molecule type" value="Genomic_DNA"/>
</dbReference>
<dbReference type="Proteomes" id="UP000243459">
    <property type="component" value="Chromosome 5"/>
</dbReference>
<dbReference type="Gramene" id="ONK67888">
    <property type="protein sequence ID" value="ONK67888"/>
    <property type="gene ID" value="A4U43_C05F4840"/>
</dbReference>
<name>A0A5P1EPF9_ASPOF</name>
<evidence type="ECO:0000313" key="2">
    <source>
        <dbReference type="EMBL" id="ONK67888.1"/>
    </source>
</evidence>
<proteinExistence type="predicted"/>
<keyword evidence="3" id="KW-1185">Reference proteome</keyword>
<protein>
    <submittedName>
        <fullName evidence="2">Uncharacterized protein</fullName>
    </submittedName>
</protein>
<reference evidence="3" key="1">
    <citation type="journal article" date="2017" name="Nat. Commun.">
        <title>The asparagus genome sheds light on the origin and evolution of a young Y chromosome.</title>
        <authorList>
            <person name="Harkess A."/>
            <person name="Zhou J."/>
            <person name="Xu C."/>
            <person name="Bowers J.E."/>
            <person name="Van der Hulst R."/>
            <person name="Ayyampalayam S."/>
            <person name="Mercati F."/>
            <person name="Riccardi P."/>
            <person name="McKain M.R."/>
            <person name="Kakrana A."/>
            <person name="Tang H."/>
            <person name="Ray J."/>
            <person name="Groenendijk J."/>
            <person name="Arikit S."/>
            <person name="Mathioni S.M."/>
            <person name="Nakano M."/>
            <person name="Shan H."/>
            <person name="Telgmann-Rauber A."/>
            <person name="Kanno A."/>
            <person name="Yue Z."/>
            <person name="Chen H."/>
            <person name="Li W."/>
            <person name="Chen Y."/>
            <person name="Xu X."/>
            <person name="Zhang Y."/>
            <person name="Luo S."/>
            <person name="Chen H."/>
            <person name="Gao J."/>
            <person name="Mao Z."/>
            <person name="Pires J.C."/>
            <person name="Luo M."/>
            <person name="Kudrna D."/>
            <person name="Wing R.A."/>
            <person name="Meyers B.C."/>
            <person name="Yi K."/>
            <person name="Kong H."/>
            <person name="Lavrijsen P."/>
            <person name="Sunseri F."/>
            <person name="Falavigna A."/>
            <person name="Ye Y."/>
            <person name="Leebens-Mack J.H."/>
            <person name="Chen G."/>
        </authorList>
    </citation>
    <scope>NUCLEOTIDE SEQUENCE [LARGE SCALE GENOMIC DNA]</scope>
    <source>
        <strain evidence="3">cv. DH0086</strain>
    </source>
</reference>